<dbReference type="GO" id="GO:0032259">
    <property type="term" value="P:methylation"/>
    <property type="evidence" value="ECO:0007669"/>
    <property type="project" value="UniProtKB-KW"/>
</dbReference>
<evidence type="ECO:0000313" key="4">
    <source>
        <dbReference type="Proteomes" id="UP001527090"/>
    </source>
</evidence>
<comment type="caution">
    <text evidence="3">The sequence shown here is derived from an EMBL/GenBank/DDBJ whole genome shotgun (WGS) entry which is preliminary data.</text>
</comment>
<dbReference type="Proteomes" id="UP001527090">
    <property type="component" value="Unassembled WGS sequence"/>
</dbReference>
<keyword evidence="1" id="KW-0808">Transferase</keyword>
<feature type="domain" description="Methyltransferase" evidence="2">
    <location>
        <begin position="49"/>
        <end position="137"/>
    </location>
</feature>
<dbReference type="SUPFAM" id="SSF53335">
    <property type="entry name" value="S-adenosyl-L-methionine-dependent methyltransferases"/>
    <property type="match status" value="1"/>
</dbReference>
<dbReference type="InterPro" id="IPR029063">
    <property type="entry name" value="SAM-dependent_MTases_sf"/>
</dbReference>
<dbReference type="GO" id="GO:0008168">
    <property type="term" value="F:methyltransferase activity"/>
    <property type="evidence" value="ECO:0007669"/>
    <property type="project" value="UniProtKB-KW"/>
</dbReference>
<dbReference type="PANTHER" id="PTHR43861">
    <property type="entry name" value="TRANS-ACONITATE 2-METHYLTRANSFERASE-RELATED"/>
    <property type="match status" value="1"/>
</dbReference>
<reference evidence="3 4" key="1">
    <citation type="submission" date="2022-05" db="EMBL/GenBank/DDBJ databases">
        <title>Genome Sequencing of Bee-Associated Microbes.</title>
        <authorList>
            <person name="Dunlap C."/>
        </authorList>
    </citation>
    <scope>NUCLEOTIDE SEQUENCE [LARGE SCALE GENOMIC DNA]</scope>
    <source>
        <strain evidence="3 4">NRRL NRS-750</strain>
    </source>
</reference>
<dbReference type="InterPro" id="IPR041698">
    <property type="entry name" value="Methyltransf_25"/>
</dbReference>
<dbReference type="CDD" id="cd02440">
    <property type="entry name" value="AdoMet_MTases"/>
    <property type="match status" value="1"/>
</dbReference>
<proteinExistence type="predicted"/>
<dbReference type="EMBL" id="JAMDLY010000008">
    <property type="protein sequence ID" value="MCY9529214.1"/>
    <property type="molecule type" value="Genomic_DNA"/>
</dbReference>
<evidence type="ECO:0000313" key="3">
    <source>
        <dbReference type="EMBL" id="MCY9529214.1"/>
    </source>
</evidence>
<name>A0ABT4E651_PAEAL</name>
<dbReference type="RefSeq" id="WP_051614186.1">
    <property type="nucleotide sequence ID" value="NZ_JAMDLY010000008.1"/>
</dbReference>
<dbReference type="Pfam" id="PF13649">
    <property type="entry name" value="Methyltransf_25"/>
    <property type="match status" value="1"/>
</dbReference>
<keyword evidence="4" id="KW-1185">Reference proteome</keyword>
<gene>
    <name evidence="3" type="ORF">M5X04_07675</name>
</gene>
<keyword evidence="3" id="KW-0489">Methyltransferase</keyword>
<evidence type="ECO:0000259" key="2">
    <source>
        <dbReference type="Pfam" id="PF13649"/>
    </source>
</evidence>
<protein>
    <submittedName>
        <fullName evidence="3">Class I SAM-dependent methyltransferase</fullName>
    </submittedName>
</protein>
<accession>A0ABT4E651</accession>
<sequence length="213" mass="24779">MLDKNKIDNFFTRRAKISDPNLATHYKEDDTILFDMGLIDNYIDSSSVVLDLGCGPGRTTNILESKVSYIKAVDKQRLFLEFCANSPKIETVESDLTEFIDNKKYDAILLFGVITYFNDEEVKSIYNNCFHMLKDNGVMLVKHACGVEEDVIIDHYSEQIDDWYHVLYRHTSKDELLLQQSGFETTMIDIYPERLNPWKNTHYYAFVAKKDLS</sequence>
<organism evidence="3 4">
    <name type="scientific">Paenibacillus alvei</name>
    <name type="common">Bacillus alvei</name>
    <dbReference type="NCBI Taxonomy" id="44250"/>
    <lineage>
        <taxon>Bacteria</taxon>
        <taxon>Bacillati</taxon>
        <taxon>Bacillota</taxon>
        <taxon>Bacilli</taxon>
        <taxon>Bacillales</taxon>
        <taxon>Paenibacillaceae</taxon>
        <taxon>Paenibacillus</taxon>
    </lineage>
</organism>
<dbReference type="Gene3D" id="3.40.50.150">
    <property type="entry name" value="Vaccinia Virus protein VP39"/>
    <property type="match status" value="1"/>
</dbReference>
<evidence type="ECO:0000256" key="1">
    <source>
        <dbReference type="ARBA" id="ARBA00022679"/>
    </source>
</evidence>